<keyword evidence="1" id="KW-1133">Transmembrane helix</keyword>
<dbReference type="EMBL" id="MU865931">
    <property type="protein sequence ID" value="KAK4450822.1"/>
    <property type="molecule type" value="Genomic_DNA"/>
</dbReference>
<name>A0AAV9GS67_9PEZI</name>
<evidence type="ECO:0000256" key="1">
    <source>
        <dbReference type="SAM" id="Phobius"/>
    </source>
</evidence>
<keyword evidence="1" id="KW-0812">Transmembrane</keyword>
<evidence type="ECO:0000313" key="2">
    <source>
        <dbReference type="EMBL" id="KAK4450822.1"/>
    </source>
</evidence>
<protein>
    <submittedName>
        <fullName evidence="2">Uncharacterized protein</fullName>
    </submittedName>
</protein>
<reference evidence="2" key="1">
    <citation type="journal article" date="2023" name="Mol. Phylogenet. Evol.">
        <title>Genome-scale phylogeny and comparative genomics of the fungal order Sordariales.</title>
        <authorList>
            <person name="Hensen N."/>
            <person name="Bonometti L."/>
            <person name="Westerberg I."/>
            <person name="Brannstrom I.O."/>
            <person name="Guillou S."/>
            <person name="Cros-Aarteil S."/>
            <person name="Calhoun S."/>
            <person name="Haridas S."/>
            <person name="Kuo A."/>
            <person name="Mondo S."/>
            <person name="Pangilinan J."/>
            <person name="Riley R."/>
            <person name="LaButti K."/>
            <person name="Andreopoulos B."/>
            <person name="Lipzen A."/>
            <person name="Chen C."/>
            <person name="Yan M."/>
            <person name="Daum C."/>
            <person name="Ng V."/>
            <person name="Clum A."/>
            <person name="Steindorff A."/>
            <person name="Ohm R.A."/>
            <person name="Martin F."/>
            <person name="Silar P."/>
            <person name="Natvig D.O."/>
            <person name="Lalanne C."/>
            <person name="Gautier V."/>
            <person name="Ament-Velasquez S.L."/>
            <person name="Kruys A."/>
            <person name="Hutchinson M.I."/>
            <person name="Powell A.J."/>
            <person name="Barry K."/>
            <person name="Miller A.N."/>
            <person name="Grigoriev I.V."/>
            <person name="Debuchy R."/>
            <person name="Gladieux P."/>
            <person name="Hiltunen Thoren M."/>
            <person name="Johannesson H."/>
        </authorList>
    </citation>
    <scope>NUCLEOTIDE SEQUENCE</scope>
    <source>
        <strain evidence="2">PSN243</strain>
    </source>
</reference>
<dbReference type="AlphaFoldDB" id="A0AAV9GS67"/>
<proteinExistence type="predicted"/>
<accession>A0AAV9GS67</accession>
<keyword evidence="3" id="KW-1185">Reference proteome</keyword>
<comment type="caution">
    <text evidence="2">The sequence shown here is derived from an EMBL/GenBank/DDBJ whole genome shotgun (WGS) entry which is preliminary data.</text>
</comment>
<keyword evidence="1" id="KW-0472">Membrane</keyword>
<dbReference type="Proteomes" id="UP001321760">
    <property type="component" value="Unassembled WGS sequence"/>
</dbReference>
<reference evidence="2" key="2">
    <citation type="submission" date="2023-05" db="EMBL/GenBank/DDBJ databases">
        <authorList>
            <consortium name="Lawrence Berkeley National Laboratory"/>
            <person name="Steindorff A."/>
            <person name="Hensen N."/>
            <person name="Bonometti L."/>
            <person name="Westerberg I."/>
            <person name="Brannstrom I.O."/>
            <person name="Guillou S."/>
            <person name="Cros-Aarteil S."/>
            <person name="Calhoun S."/>
            <person name="Haridas S."/>
            <person name="Kuo A."/>
            <person name="Mondo S."/>
            <person name="Pangilinan J."/>
            <person name="Riley R."/>
            <person name="Labutti K."/>
            <person name="Andreopoulos B."/>
            <person name="Lipzen A."/>
            <person name="Chen C."/>
            <person name="Yanf M."/>
            <person name="Daum C."/>
            <person name="Ng V."/>
            <person name="Clum A."/>
            <person name="Ohm R."/>
            <person name="Martin F."/>
            <person name="Silar P."/>
            <person name="Natvig D."/>
            <person name="Lalanne C."/>
            <person name="Gautier V."/>
            <person name="Ament-Velasquez S.L."/>
            <person name="Kruys A."/>
            <person name="Hutchinson M.I."/>
            <person name="Powell A.J."/>
            <person name="Barry K."/>
            <person name="Miller A.N."/>
            <person name="Grigoriev I.V."/>
            <person name="Debuchy R."/>
            <person name="Gladieux P."/>
            <person name="Thoren M.H."/>
            <person name="Johannesson H."/>
        </authorList>
    </citation>
    <scope>NUCLEOTIDE SEQUENCE</scope>
    <source>
        <strain evidence="2">PSN243</strain>
    </source>
</reference>
<evidence type="ECO:0000313" key="3">
    <source>
        <dbReference type="Proteomes" id="UP001321760"/>
    </source>
</evidence>
<organism evidence="2 3">
    <name type="scientific">Podospora aff. communis PSN243</name>
    <dbReference type="NCBI Taxonomy" id="3040156"/>
    <lineage>
        <taxon>Eukaryota</taxon>
        <taxon>Fungi</taxon>
        <taxon>Dikarya</taxon>
        <taxon>Ascomycota</taxon>
        <taxon>Pezizomycotina</taxon>
        <taxon>Sordariomycetes</taxon>
        <taxon>Sordariomycetidae</taxon>
        <taxon>Sordariales</taxon>
        <taxon>Podosporaceae</taxon>
        <taxon>Podospora</taxon>
    </lineage>
</organism>
<gene>
    <name evidence="2" type="ORF">QBC34DRAFT_402633</name>
</gene>
<feature type="transmembrane region" description="Helical" evidence="1">
    <location>
        <begin position="248"/>
        <end position="273"/>
    </location>
</feature>
<sequence length="279" mass="31530">MADRENPTTNPDAKYVVIIWMVPPLTPGDTNVSYEDSPWGITIILERVPLSFIKQGLYWTTGNIDILNGRLQSWKTEDPEVEYQRLWTHEFRRCWTIKEFPNKPISECGWVGNVLLGVNDPDTLCGFSLGNLRRQLIHYVCVEDEQGKIVFNFDPEDKTKSLNRLPLEGDPFDLRWVWPMESVVPDGSGTGSGPLDSGRVKGRLGDVEDRLGRLHLGMDERNTTSWKDVVVLAARSESLRMVVRGISWLFLSALIAGSVLVLSFAALFVVVAFRRGVRP</sequence>